<evidence type="ECO:0000256" key="10">
    <source>
        <dbReference type="SAM" id="MobiDB-lite"/>
    </source>
</evidence>
<dbReference type="InterPro" id="IPR050188">
    <property type="entry name" value="RluA_PseudoU_synthase"/>
</dbReference>
<keyword evidence="6 8" id="KW-0694">RNA-binding</keyword>
<keyword evidence="5" id="KW-0698">rRNA processing</keyword>
<dbReference type="Gene3D" id="3.30.2350.10">
    <property type="entry name" value="Pseudouridine synthase"/>
    <property type="match status" value="1"/>
</dbReference>
<evidence type="ECO:0000259" key="11">
    <source>
        <dbReference type="SMART" id="SM00363"/>
    </source>
</evidence>
<dbReference type="CDD" id="cd00165">
    <property type="entry name" value="S4"/>
    <property type="match status" value="1"/>
</dbReference>
<evidence type="ECO:0000256" key="5">
    <source>
        <dbReference type="ARBA" id="ARBA00022552"/>
    </source>
</evidence>
<dbReference type="RefSeq" id="WP_290292005.1">
    <property type="nucleotide sequence ID" value="NZ_CP047211.1"/>
</dbReference>
<sequence>MSTIGGNSGQRRGGRHGRGSPGRGARRGSTGRQSPNRGSPQHGSTRRGSTGRQSPNRGSPTRRATGDRTFTARTITIPEAHDGRRLDKYIRSQLKGVPATLLFRLMREGKIRVNGAKVKQNHRISGGDELTLPDITVAAEKAPRQVPAHLVEAVEKSIVHEDDRLIVVAKPADLAVHRGTGVDAGVIEALRRARPDEPDLELAHRLDRETSGLLMVAKTPAMLRHLQEILRDREHEIDRRYLAVVEGAWPDDLRVSTTPLLRTAKATVAAPEHRGGQRAETRFRVIERHGRRATLIEARLLTGRKHQIRVHCRDAGHPIAGDSRYGSAGFNRHVRGRGITMMMLHAHKLTVPLPDGDVLRIEAPVPEEWGRF</sequence>
<evidence type="ECO:0000313" key="12">
    <source>
        <dbReference type="EMBL" id="MFC3848762.1"/>
    </source>
</evidence>
<dbReference type="SUPFAM" id="SSF55120">
    <property type="entry name" value="Pseudouridine synthase"/>
    <property type="match status" value="1"/>
</dbReference>
<dbReference type="EC" id="5.4.99.-" evidence="9"/>
<dbReference type="Pfam" id="PF00849">
    <property type="entry name" value="PseudoU_synth_2"/>
    <property type="match status" value="1"/>
</dbReference>
<dbReference type="SUPFAM" id="SSF55174">
    <property type="entry name" value="Alpha-L RNA-binding motif"/>
    <property type="match status" value="1"/>
</dbReference>
<dbReference type="PROSITE" id="PS50889">
    <property type="entry name" value="S4"/>
    <property type="match status" value="1"/>
</dbReference>
<dbReference type="InterPro" id="IPR036986">
    <property type="entry name" value="S4_RNA-bd_sf"/>
</dbReference>
<keyword evidence="7 9" id="KW-0413">Isomerase</keyword>
<proteinExistence type="inferred from homology"/>
<evidence type="ECO:0000256" key="9">
    <source>
        <dbReference type="RuleBase" id="RU362028"/>
    </source>
</evidence>
<evidence type="ECO:0000313" key="13">
    <source>
        <dbReference type="Proteomes" id="UP001595751"/>
    </source>
</evidence>
<reference evidence="13" key="1">
    <citation type="journal article" date="2019" name="Int. J. Syst. Evol. Microbiol.">
        <title>The Global Catalogue of Microorganisms (GCM) 10K type strain sequencing project: providing services to taxonomists for standard genome sequencing and annotation.</title>
        <authorList>
            <consortium name="The Broad Institute Genomics Platform"/>
            <consortium name="The Broad Institute Genome Sequencing Center for Infectious Disease"/>
            <person name="Wu L."/>
            <person name="Ma J."/>
        </authorList>
    </citation>
    <scope>NUCLEOTIDE SEQUENCE [LARGE SCALE GENOMIC DNA]</scope>
    <source>
        <strain evidence="13">CCUG 53252</strain>
    </source>
</reference>
<dbReference type="PANTHER" id="PTHR21600">
    <property type="entry name" value="MITOCHONDRIAL RNA PSEUDOURIDINE SYNTHASE"/>
    <property type="match status" value="1"/>
</dbReference>
<dbReference type="SMART" id="SM00363">
    <property type="entry name" value="S4"/>
    <property type="match status" value="1"/>
</dbReference>
<keyword evidence="13" id="KW-1185">Reference proteome</keyword>
<evidence type="ECO:0000256" key="2">
    <source>
        <dbReference type="ARBA" id="ARBA00000381"/>
    </source>
</evidence>
<dbReference type="Gene3D" id="3.10.290.10">
    <property type="entry name" value="RNA-binding S4 domain"/>
    <property type="match status" value="1"/>
</dbReference>
<accession>A0ABV7ZMN9</accession>
<comment type="function">
    <text evidence="3">Responsible for synthesis of pseudouridine from uracil at positions 955, 2504 and 2580 in 23S ribosomal RNA.</text>
</comment>
<dbReference type="Proteomes" id="UP001595751">
    <property type="component" value="Unassembled WGS sequence"/>
</dbReference>
<dbReference type="InterPro" id="IPR006145">
    <property type="entry name" value="PsdUridine_synth_RsuA/RluA"/>
</dbReference>
<dbReference type="InterPro" id="IPR002942">
    <property type="entry name" value="S4_RNA-bd"/>
</dbReference>
<dbReference type="CDD" id="cd02869">
    <property type="entry name" value="PseudoU_synth_RluA_like"/>
    <property type="match status" value="1"/>
</dbReference>
<dbReference type="InterPro" id="IPR020103">
    <property type="entry name" value="PsdUridine_synth_cat_dom_sf"/>
</dbReference>
<evidence type="ECO:0000256" key="7">
    <source>
        <dbReference type="ARBA" id="ARBA00023235"/>
    </source>
</evidence>
<protein>
    <recommendedName>
        <fullName evidence="9">Pseudouridine synthase</fullName>
        <ecNumber evidence="9">5.4.99.-</ecNumber>
    </recommendedName>
</protein>
<dbReference type="NCBIfam" id="TIGR00005">
    <property type="entry name" value="rluA_subfam"/>
    <property type="match status" value="1"/>
</dbReference>
<comment type="caution">
    <text evidence="12">The sequence shown here is derived from an EMBL/GenBank/DDBJ whole genome shotgun (WGS) entry which is preliminary data.</text>
</comment>
<feature type="region of interest" description="Disordered" evidence="10">
    <location>
        <begin position="1"/>
        <end position="73"/>
    </location>
</feature>
<comment type="catalytic activity">
    <reaction evidence="2">
        <text>uridine(955/2504/2580) in 23S rRNA = pseudouridine(955/2504/2580) in 23S rRNA</text>
        <dbReference type="Rhea" id="RHEA:42528"/>
        <dbReference type="Rhea" id="RHEA-COMP:10099"/>
        <dbReference type="Rhea" id="RHEA-COMP:10100"/>
        <dbReference type="ChEBI" id="CHEBI:65314"/>
        <dbReference type="ChEBI" id="CHEBI:65315"/>
        <dbReference type="EC" id="5.4.99.24"/>
    </reaction>
</comment>
<dbReference type="EMBL" id="JBHRZN010000001">
    <property type="protein sequence ID" value="MFC3848762.1"/>
    <property type="molecule type" value="Genomic_DNA"/>
</dbReference>
<gene>
    <name evidence="12" type="ORF">ACFORJ_01070</name>
</gene>
<comment type="similarity">
    <text evidence="4 9">Belongs to the pseudouridine synthase RluA family.</text>
</comment>
<dbReference type="PROSITE" id="PS01129">
    <property type="entry name" value="PSI_RLU"/>
    <property type="match status" value="1"/>
</dbReference>
<evidence type="ECO:0000256" key="3">
    <source>
        <dbReference type="ARBA" id="ARBA00002876"/>
    </source>
</evidence>
<comment type="catalytic activity">
    <reaction evidence="1 9">
        <text>a uridine in RNA = a pseudouridine in RNA</text>
        <dbReference type="Rhea" id="RHEA:48348"/>
        <dbReference type="Rhea" id="RHEA-COMP:12068"/>
        <dbReference type="Rhea" id="RHEA-COMP:12069"/>
        <dbReference type="ChEBI" id="CHEBI:65314"/>
        <dbReference type="ChEBI" id="CHEBI:65315"/>
    </reaction>
</comment>
<evidence type="ECO:0000256" key="1">
    <source>
        <dbReference type="ARBA" id="ARBA00000073"/>
    </source>
</evidence>
<feature type="domain" description="RNA-binding S4" evidence="11">
    <location>
        <begin position="84"/>
        <end position="143"/>
    </location>
</feature>
<evidence type="ECO:0000256" key="6">
    <source>
        <dbReference type="ARBA" id="ARBA00022884"/>
    </source>
</evidence>
<dbReference type="InterPro" id="IPR006225">
    <property type="entry name" value="PsdUridine_synth_RluC/D"/>
</dbReference>
<feature type="compositionally biased region" description="Polar residues" evidence="10">
    <location>
        <begin position="33"/>
        <end position="59"/>
    </location>
</feature>
<organism evidence="12 13">
    <name type="scientific">Corynebacterium hansenii</name>
    <dbReference type="NCBI Taxonomy" id="394964"/>
    <lineage>
        <taxon>Bacteria</taxon>
        <taxon>Bacillati</taxon>
        <taxon>Actinomycetota</taxon>
        <taxon>Actinomycetes</taxon>
        <taxon>Mycobacteriales</taxon>
        <taxon>Corynebacteriaceae</taxon>
        <taxon>Corynebacterium</taxon>
    </lineage>
</organism>
<name>A0ABV7ZMN9_9CORY</name>
<evidence type="ECO:0000256" key="8">
    <source>
        <dbReference type="PROSITE-ProRule" id="PRU00182"/>
    </source>
</evidence>
<dbReference type="PANTHER" id="PTHR21600:SF92">
    <property type="entry name" value="RIBOSOMAL LARGE SUBUNIT PSEUDOURIDINE SYNTHASE C"/>
    <property type="match status" value="1"/>
</dbReference>
<dbReference type="Pfam" id="PF01479">
    <property type="entry name" value="S4"/>
    <property type="match status" value="1"/>
</dbReference>
<evidence type="ECO:0000256" key="4">
    <source>
        <dbReference type="ARBA" id="ARBA00010876"/>
    </source>
</evidence>
<dbReference type="InterPro" id="IPR006224">
    <property type="entry name" value="PsdUridine_synth_RluA-like_CS"/>
</dbReference>